<reference evidence="2 3" key="1">
    <citation type="submission" date="2018-04" db="EMBL/GenBank/DDBJ databases">
        <title>Genomic Encyclopedia of Archaeal and Bacterial Type Strains, Phase II (KMG-II): from individual species to whole genera.</title>
        <authorList>
            <person name="Goeker M."/>
        </authorList>
    </citation>
    <scope>NUCLEOTIDE SEQUENCE [LARGE SCALE GENOMIC DNA]</scope>
    <source>
        <strain evidence="2 3">DSM 29329</strain>
    </source>
</reference>
<dbReference type="AlphaFoldDB" id="A0A2T6A7H9"/>
<dbReference type="RefSeq" id="WP_107978617.1">
    <property type="nucleotide sequence ID" value="NZ_BMEZ01000035.1"/>
</dbReference>
<dbReference type="GO" id="GO:0006083">
    <property type="term" value="P:acetate metabolic process"/>
    <property type="evidence" value="ECO:0007669"/>
    <property type="project" value="InterPro"/>
</dbReference>
<keyword evidence="2" id="KW-0378">Hydrolase</keyword>
<evidence type="ECO:0000313" key="3">
    <source>
        <dbReference type="Proteomes" id="UP000244069"/>
    </source>
</evidence>
<dbReference type="PANTHER" id="PTHR21432">
    <property type="entry name" value="ACETYL-COA HYDROLASE-RELATED"/>
    <property type="match status" value="1"/>
</dbReference>
<accession>A0A2T6A7H9</accession>
<feature type="domain" description="Acetyl-CoA hydrolase/transferase C-terminal" evidence="1">
    <location>
        <begin position="261"/>
        <end position="412"/>
    </location>
</feature>
<dbReference type="PANTHER" id="PTHR21432:SF20">
    <property type="entry name" value="ACETYL-COA HYDROLASE"/>
    <property type="match status" value="1"/>
</dbReference>
<dbReference type="InterPro" id="IPR037171">
    <property type="entry name" value="NagB/RpiA_transferase-like"/>
</dbReference>
<proteinExistence type="predicted"/>
<sequence>MNVSLRKFPDLTAKALAKEIVGAKEIYVSGCAAEITALPRLLGGAGATVTAILSPLVNTRSYADPATGRRCRSFFLNREIREHMRSGHAELCPWSYGRIARWLGTEVVMDAAVIMTSPPDEGGRVSLGVQTDFLPLFRHRVGRMIAVVNPELPFTEGPTVLPLGSFDTVFSVDQPLLSVPIDSGALDDVTRAIATHVAGLVPDGATIQLGLGKVSQAVAGLLGAHRGLSMVSGLVDDNVLRLEAVGAMRRDLPIVTGAAIGTAELYAALHRNPRFSFRPTDQTHAPRLLADLPLFHSINSSLQVDLFGQINSEMVNGRLISTPGGFPDFLRGAVLNPEGRSIVTVRARGGGKVAPGIVSQLTSPASVTGTKTDVDTVVSEFGIAQVAGLSMDARAQALIAIAAPEDRDRLQATWDDYRITGRSPAATAMDQAR</sequence>
<dbReference type="Gene3D" id="3.40.1080.20">
    <property type="entry name" value="Acetyl-CoA hydrolase/transferase C-terminal domain"/>
    <property type="match status" value="1"/>
</dbReference>
<dbReference type="InterPro" id="IPR038460">
    <property type="entry name" value="AcetylCoA_hyd_C_sf"/>
</dbReference>
<dbReference type="GO" id="GO:0016787">
    <property type="term" value="F:hydrolase activity"/>
    <property type="evidence" value="ECO:0007669"/>
    <property type="project" value="UniProtKB-KW"/>
</dbReference>
<dbReference type="OrthoDB" id="9801795at2"/>
<gene>
    <name evidence="2" type="ORF">C8N44_13627</name>
</gene>
<dbReference type="Gene3D" id="3.30.750.70">
    <property type="entry name" value="4-hydroxybutyrate coenzyme like domains"/>
    <property type="match status" value="1"/>
</dbReference>
<organism evidence="2 3">
    <name type="scientific">Allosediminivita pacifica</name>
    <dbReference type="NCBI Taxonomy" id="1267769"/>
    <lineage>
        <taxon>Bacteria</taxon>
        <taxon>Pseudomonadati</taxon>
        <taxon>Pseudomonadota</taxon>
        <taxon>Alphaproteobacteria</taxon>
        <taxon>Rhodobacterales</taxon>
        <taxon>Paracoccaceae</taxon>
        <taxon>Allosediminivita</taxon>
    </lineage>
</organism>
<dbReference type="SUPFAM" id="SSF100950">
    <property type="entry name" value="NagB/RpiA/CoA transferase-like"/>
    <property type="match status" value="2"/>
</dbReference>
<dbReference type="InterPro" id="IPR026888">
    <property type="entry name" value="AcetylCoA_hyd_C"/>
</dbReference>
<evidence type="ECO:0000313" key="2">
    <source>
        <dbReference type="EMBL" id="PTX39784.1"/>
    </source>
</evidence>
<keyword evidence="3" id="KW-1185">Reference proteome</keyword>
<dbReference type="EMBL" id="QBKN01000036">
    <property type="protein sequence ID" value="PTX39784.1"/>
    <property type="molecule type" value="Genomic_DNA"/>
</dbReference>
<dbReference type="Pfam" id="PF13336">
    <property type="entry name" value="AcetylCoA_hyd_C"/>
    <property type="match status" value="1"/>
</dbReference>
<dbReference type="Proteomes" id="UP000244069">
    <property type="component" value="Unassembled WGS sequence"/>
</dbReference>
<protein>
    <submittedName>
        <fullName evidence="2">Acyl-CoA hydrolase</fullName>
    </submittedName>
</protein>
<comment type="caution">
    <text evidence="2">The sequence shown here is derived from an EMBL/GenBank/DDBJ whole genome shotgun (WGS) entry which is preliminary data.</text>
</comment>
<evidence type="ECO:0000259" key="1">
    <source>
        <dbReference type="Pfam" id="PF13336"/>
    </source>
</evidence>
<dbReference type="InterPro" id="IPR046433">
    <property type="entry name" value="ActCoA_hydro"/>
</dbReference>
<dbReference type="GO" id="GO:0008775">
    <property type="term" value="F:acetate CoA-transferase activity"/>
    <property type="evidence" value="ECO:0007669"/>
    <property type="project" value="InterPro"/>
</dbReference>
<name>A0A2T6A7H9_9RHOB</name>
<dbReference type="Gene3D" id="3.40.1080.10">
    <property type="entry name" value="Glutaconate Coenzyme A-transferase"/>
    <property type="match status" value="1"/>
</dbReference>